<comment type="caution">
    <text evidence="1">The sequence shown here is derived from an EMBL/GenBank/DDBJ whole genome shotgun (WGS) entry which is preliminary data.</text>
</comment>
<dbReference type="AlphaFoldDB" id="A0A9D4E7C0"/>
<name>A0A9D4E7C0_DREPO</name>
<sequence length="117" mass="13309">MDNYISAVENPLIAGSKLHLTKYINNCDHAYYNNDYDERRQTKTQCRPTRFRFLRMPDEAVVPTNRQCQVNQNNKRDLVFDSARHDSIGVIGGGGPCNATAECANNTTVCEHDFCHI</sequence>
<reference evidence="1" key="1">
    <citation type="journal article" date="2019" name="bioRxiv">
        <title>The Genome of the Zebra Mussel, Dreissena polymorpha: A Resource for Invasive Species Research.</title>
        <authorList>
            <person name="McCartney M.A."/>
            <person name="Auch B."/>
            <person name="Kono T."/>
            <person name="Mallez S."/>
            <person name="Zhang Y."/>
            <person name="Obille A."/>
            <person name="Becker A."/>
            <person name="Abrahante J.E."/>
            <person name="Garbe J."/>
            <person name="Badalamenti J.P."/>
            <person name="Herman A."/>
            <person name="Mangelson H."/>
            <person name="Liachko I."/>
            <person name="Sullivan S."/>
            <person name="Sone E.D."/>
            <person name="Koren S."/>
            <person name="Silverstein K.A.T."/>
            <person name="Beckman K.B."/>
            <person name="Gohl D.M."/>
        </authorList>
    </citation>
    <scope>NUCLEOTIDE SEQUENCE</scope>
    <source>
        <strain evidence="1">Duluth1</strain>
        <tissue evidence="1">Whole animal</tissue>
    </source>
</reference>
<accession>A0A9D4E7C0</accession>
<proteinExistence type="predicted"/>
<keyword evidence="2" id="KW-1185">Reference proteome</keyword>
<dbReference type="Proteomes" id="UP000828390">
    <property type="component" value="Unassembled WGS sequence"/>
</dbReference>
<evidence type="ECO:0000313" key="1">
    <source>
        <dbReference type="EMBL" id="KAH3775269.1"/>
    </source>
</evidence>
<reference evidence="1" key="2">
    <citation type="submission" date="2020-11" db="EMBL/GenBank/DDBJ databases">
        <authorList>
            <person name="McCartney M.A."/>
            <person name="Auch B."/>
            <person name="Kono T."/>
            <person name="Mallez S."/>
            <person name="Becker A."/>
            <person name="Gohl D.M."/>
            <person name="Silverstein K.A.T."/>
            <person name="Koren S."/>
            <person name="Bechman K.B."/>
            <person name="Herman A."/>
            <person name="Abrahante J.E."/>
            <person name="Garbe J."/>
        </authorList>
    </citation>
    <scope>NUCLEOTIDE SEQUENCE</scope>
    <source>
        <strain evidence="1">Duluth1</strain>
        <tissue evidence="1">Whole animal</tissue>
    </source>
</reference>
<feature type="non-terminal residue" evidence="1">
    <location>
        <position position="1"/>
    </location>
</feature>
<organism evidence="1 2">
    <name type="scientific">Dreissena polymorpha</name>
    <name type="common">Zebra mussel</name>
    <name type="synonym">Mytilus polymorpha</name>
    <dbReference type="NCBI Taxonomy" id="45954"/>
    <lineage>
        <taxon>Eukaryota</taxon>
        <taxon>Metazoa</taxon>
        <taxon>Spiralia</taxon>
        <taxon>Lophotrochozoa</taxon>
        <taxon>Mollusca</taxon>
        <taxon>Bivalvia</taxon>
        <taxon>Autobranchia</taxon>
        <taxon>Heteroconchia</taxon>
        <taxon>Euheterodonta</taxon>
        <taxon>Imparidentia</taxon>
        <taxon>Neoheterodontei</taxon>
        <taxon>Myida</taxon>
        <taxon>Dreissenoidea</taxon>
        <taxon>Dreissenidae</taxon>
        <taxon>Dreissena</taxon>
    </lineage>
</organism>
<evidence type="ECO:0000313" key="2">
    <source>
        <dbReference type="Proteomes" id="UP000828390"/>
    </source>
</evidence>
<feature type="non-terminal residue" evidence="1">
    <location>
        <position position="117"/>
    </location>
</feature>
<dbReference type="EMBL" id="JAIWYP010000009">
    <property type="protein sequence ID" value="KAH3775269.1"/>
    <property type="molecule type" value="Genomic_DNA"/>
</dbReference>
<gene>
    <name evidence="1" type="ORF">DPMN_176670</name>
</gene>
<protein>
    <submittedName>
        <fullName evidence="1">Uncharacterized protein</fullName>
    </submittedName>
</protein>